<dbReference type="PROSITE" id="PS51257">
    <property type="entry name" value="PROKAR_LIPOPROTEIN"/>
    <property type="match status" value="1"/>
</dbReference>
<feature type="compositionally biased region" description="Gly residues" evidence="1">
    <location>
        <begin position="33"/>
        <end position="64"/>
    </location>
</feature>
<feature type="chain" id="PRO_5047412999" description="Lipoprotein" evidence="2">
    <location>
        <begin position="23"/>
        <end position="135"/>
    </location>
</feature>
<evidence type="ECO:0000313" key="4">
    <source>
        <dbReference type="Proteomes" id="UP001160301"/>
    </source>
</evidence>
<keyword evidence="4" id="KW-1185">Reference proteome</keyword>
<evidence type="ECO:0000256" key="2">
    <source>
        <dbReference type="SAM" id="SignalP"/>
    </source>
</evidence>
<organism evidence="3 4">
    <name type="scientific">Polyangium sorediatum</name>
    <dbReference type="NCBI Taxonomy" id="889274"/>
    <lineage>
        <taxon>Bacteria</taxon>
        <taxon>Pseudomonadati</taxon>
        <taxon>Myxococcota</taxon>
        <taxon>Polyangia</taxon>
        <taxon>Polyangiales</taxon>
        <taxon>Polyangiaceae</taxon>
        <taxon>Polyangium</taxon>
    </lineage>
</organism>
<protein>
    <recommendedName>
        <fullName evidence="5">Lipoprotein</fullName>
    </recommendedName>
</protein>
<feature type="region of interest" description="Disordered" evidence="1">
    <location>
        <begin position="26"/>
        <end position="80"/>
    </location>
</feature>
<dbReference type="RefSeq" id="WP_284720165.1">
    <property type="nucleotide sequence ID" value="NZ_JARZHI010000004.1"/>
</dbReference>
<comment type="caution">
    <text evidence="3">The sequence shown here is derived from an EMBL/GenBank/DDBJ whole genome shotgun (WGS) entry which is preliminary data.</text>
</comment>
<name>A0ABT6NLI4_9BACT</name>
<accession>A0ABT6NLI4</accession>
<evidence type="ECO:0000313" key="3">
    <source>
        <dbReference type="EMBL" id="MDI1429175.1"/>
    </source>
</evidence>
<evidence type="ECO:0000256" key="1">
    <source>
        <dbReference type="SAM" id="MobiDB-lite"/>
    </source>
</evidence>
<keyword evidence="2" id="KW-0732">Signal</keyword>
<proteinExistence type="predicted"/>
<sequence length="135" mass="12532">MKYASVTWLVLGLFAVSFSACATSERPEFGNQPSGGDGGSGGDVGNGGGGGAGGDVGNGGGGGTTASSSSSSSSSSGGGAVCVDQCNSDADCQNSCPAAPQGGANCCDVPTHGCYIVGSLSCPTGQGGSGGTPMY</sequence>
<feature type="compositionally biased region" description="Low complexity" evidence="1">
    <location>
        <begin position="65"/>
        <end position="75"/>
    </location>
</feature>
<evidence type="ECO:0008006" key="5">
    <source>
        <dbReference type="Google" id="ProtNLM"/>
    </source>
</evidence>
<reference evidence="3 4" key="1">
    <citation type="submission" date="2023-04" db="EMBL/GenBank/DDBJ databases">
        <title>The genome sequence of Polyangium sorediatum DSM14670.</title>
        <authorList>
            <person name="Zhang X."/>
        </authorList>
    </citation>
    <scope>NUCLEOTIDE SEQUENCE [LARGE SCALE GENOMIC DNA]</scope>
    <source>
        <strain evidence="3 4">DSM 14670</strain>
    </source>
</reference>
<dbReference type="Proteomes" id="UP001160301">
    <property type="component" value="Unassembled WGS sequence"/>
</dbReference>
<gene>
    <name evidence="3" type="ORF">QHF89_06705</name>
</gene>
<dbReference type="EMBL" id="JARZHI010000004">
    <property type="protein sequence ID" value="MDI1429175.1"/>
    <property type="molecule type" value="Genomic_DNA"/>
</dbReference>
<feature type="signal peptide" evidence="2">
    <location>
        <begin position="1"/>
        <end position="22"/>
    </location>
</feature>